<keyword evidence="4" id="KW-1185">Reference proteome</keyword>
<comment type="caution">
    <text evidence="3">The sequence shown here is derived from an EMBL/GenBank/DDBJ whole genome shotgun (WGS) entry which is preliminary data.</text>
</comment>
<protein>
    <recommendedName>
        <fullName evidence="2">GmrSD restriction endonucleases C-terminal domain-containing protein</fullName>
    </recommendedName>
</protein>
<evidence type="ECO:0000313" key="4">
    <source>
        <dbReference type="Proteomes" id="UP000576152"/>
    </source>
</evidence>
<dbReference type="PANTHER" id="PTHR24094:SF15">
    <property type="entry name" value="AMP-DEPENDENT SYNTHETASE_LIGASE DOMAIN-CONTAINING PROTEIN-RELATED"/>
    <property type="match status" value="1"/>
</dbReference>
<feature type="compositionally biased region" description="Polar residues" evidence="1">
    <location>
        <begin position="38"/>
        <end position="52"/>
    </location>
</feature>
<dbReference type="Proteomes" id="UP000576152">
    <property type="component" value="Unassembled WGS sequence"/>
</dbReference>
<organism evidence="3 4">
    <name type="scientific">Limimaricola variabilis</name>
    <dbReference type="NCBI Taxonomy" id="1492771"/>
    <lineage>
        <taxon>Bacteria</taxon>
        <taxon>Pseudomonadati</taxon>
        <taxon>Pseudomonadota</taxon>
        <taxon>Alphaproteobacteria</taxon>
        <taxon>Rhodobacterales</taxon>
        <taxon>Paracoccaceae</taxon>
        <taxon>Limimaricola</taxon>
    </lineage>
</organism>
<gene>
    <name evidence="3" type="ORF">FHS00_003537</name>
</gene>
<feature type="region of interest" description="Disordered" evidence="1">
    <location>
        <begin position="38"/>
        <end position="59"/>
    </location>
</feature>
<accession>A0ABR6HU76</accession>
<dbReference type="EMBL" id="JACIBX010000028">
    <property type="protein sequence ID" value="MBB3713924.1"/>
    <property type="molecule type" value="Genomic_DNA"/>
</dbReference>
<feature type="domain" description="GmrSD restriction endonucleases C-terminal" evidence="2">
    <location>
        <begin position="111"/>
        <end position="231"/>
    </location>
</feature>
<evidence type="ECO:0000313" key="3">
    <source>
        <dbReference type="EMBL" id="MBB3713924.1"/>
    </source>
</evidence>
<proteinExistence type="predicted"/>
<dbReference type="InterPro" id="IPR011089">
    <property type="entry name" value="GmrSD_C"/>
</dbReference>
<dbReference type="Pfam" id="PF07510">
    <property type="entry name" value="GmrSD_C"/>
    <property type="match status" value="1"/>
</dbReference>
<evidence type="ECO:0000256" key="1">
    <source>
        <dbReference type="SAM" id="MobiDB-lite"/>
    </source>
</evidence>
<evidence type="ECO:0000259" key="2">
    <source>
        <dbReference type="Pfam" id="PF07510"/>
    </source>
</evidence>
<reference evidence="3 4" key="1">
    <citation type="submission" date="2020-08" db="EMBL/GenBank/DDBJ databases">
        <title>Genomic Encyclopedia of Type Strains, Phase III (KMG-III): the genomes of soil and plant-associated and newly described type strains.</title>
        <authorList>
            <person name="Whitman W."/>
        </authorList>
    </citation>
    <scope>NUCLEOTIDE SEQUENCE [LARGE SCALE GENOMIC DNA]</scope>
    <source>
        <strain evidence="3 4">CECT 8572</strain>
    </source>
</reference>
<name>A0ABR6HU76_9RHOB</name>
<dbReference type="RefSeq" id="WP_425486054.1">
    <property type="nucleotide sequence ID" value="NZ_JACIBX010000028.1"/>
</dbReference>
<sequence length="243" mass="26869">MPKASLIALLLGAVVLLTEIGVVPPGWRDLAFDLWETSSRSASPTGPNQPTSGREGAEGAAVAAALRQLPRIRVENEYAKGYSREDWPHWVDEDGDCINARHEVLLSESERAVEYSPDGCRILTGLWHDRFTGQVFLQAEDLDVDHLVPLAEAHRSGGFRWDRTVRAAFANDLDDPRSLIAVGASVNRSKGDKGPEDWLPPEPIFVCEYVANWVLVKARWNLSMDERERVAVANILEDCGPSS</sequence>
<dbReference type="PANTHER" id="PTHR24094">
    <property type="entry name" value="SECRETED PROTEIN"/>
    <property type="match status" value="1"/>
</dbReference>